<proteinExistence type="predicted"/>
<gene>
    <name evidence="1" type="primary">KAFR0G03430</name>
    <name evidence="1" type="ORF">KAFR_0G03430</name>
</gene>
<name>H2AYC5_KAZAF</name>
<accession>H2AYC5</accession>
<evidence type="ECO:0000313" key="1">
    <source>
        <dbReference type="EMBL" id="CCF59375.1"/>
    </source>
</evidence>
<dbReference type="HOGENOM" id="CLU_1555490_0_0_1"/>
<dbReference type="EMBL" id="HE650827">
    <property type="protein sequence ID" value="CCF59375.1"/>
    <property type="molecule type" value="Genomic_DNA"/>
</dbReference>
<sequence length="172" mass="20385">MSKNEIKNKLTLELMNSIKKPISQVVDFLSEAIVIYLYTENESVSLKSIAPLLIQVKEIINSKNSKVEKYDKILNYFIGIMNKINELEEGEISKLNNLINFDNVFEPLLKSFKLLNYLLKSLDNFKIVRDMLIFEEKDTLNLIKNFIKFNERWYKRLILNSFSFKEFLLNRC</sequence>
<dbReference type="GeneID" id="13887412"/>
<dbReference type="RefSeq" id="XP_003958510.1">
    <property type="nucleotide sequence ID" value="XM_003958461.1"/>
</dbReference>
<dbReference type="KEGG" id="kaf:KAFR_0G03430"/>
<dbReference type="InParanoid" id="H2AYC5"/>
<dbReference type="Proteomes" id="UP000005220">
    <property type="component" value="Chromosome 7"/>
</dbReference>
<dbReference type="AlphaFoldDB" id="H2AYC5"/>
<protein>
    <submittedName>
        <fullName evidence="1">Uncharacterized protein</fullName>
    </submittedName>
</protein>
<evidence type="ECO:0000313" key="2">
    <source>
        <dbReference type="Proteomes" id="UP000005220"/>
    </source>
</evidence>
<organism evidence="1 2">
    <name type="scientific">Kazachstania africana (strain ATCC 22294 / BCRC 22015 / CBS 2517 / CECT 1963 / NBRC 1671 / NRRL Y-8276)</name>
    <name type="common">Yeast</name>
    <name type="synonym">Kluyveromyces africanus</name>
    <dbReference type="NCBI Taxonomy" id="1071382"/>
    <lineage>
        <taxon>Eukaryota</taxon>
        <taxon>Fungi</taxon>
        <taxon>Dikarya</taxon>
        <taxon>Ascomycota</taxon>
        <taxon>Saccharomycotina</taxon>
        <taxon>Saccharomycetes</taxon>
        <taxon>Saccharomycetales</taxon>
        <taxon>Saccharomycetaceae</taxon>
        <taxon>Kazachstania</taxon>
    </lineage>
</organism>
<keyword evidence="2" id="KW-1185">Reference proteome</keyword>
<reference evidence="1 2" key="1">
    <citation type="journal article" date="2011" name="Proc. Natl. Acad. Sci. U.S.A.">
        <title>Evolutionary erosion of yeast sex chromosomes by mating-type switching accidents.</title>
        <authorList>
            <person name="Gordon J.L."/>
            <person name="Armisen D."/>
            <person name="Proux-Wera E."/>
            <person name="Oheigeartaigh S.S."/>
            <person name="Byrne K.P."/>
            <person name="Wolfe K.H."/>
        </authorList>
    </citation>
    <scope>NUCLEOTIDE SEQUENCE [LARGE SCALE GENOMIC DNA]</scope>
    <source>
        <strain evidence="2">ATCC 22294 / BCRC 22015 / CBS 2517 / CECT 1963 / NBRC 1671 / NRRL Y-8276</strain>
    </source>
</reference>